<evidence type="ECO:0000313" key="2">
    <source>
        <dbReference type="Proteomes" id="UP000319353"/>
    </source>
</evidence>
<reference evidence="1 2" key="1">
    <citation type="journal article" date="2019" name="Nat. Microbiol.">
        <title>Mediterranean grassland soil C-N compound turnover is dependent on rainfall and depth, and is mediated by genomically divergent microorganisms.</title>
        <authorList>
            <person name="Diamond S."/>
            <person name="Andeer P.F."/>
            <person name="Li Z."/>
            <person name="Crits-Christoph A."/>
            <person name="Burstein D."/>
            <person name="Anantharaman K."/>
            <person name="Lane K.R."/>
            <person name="Thomas B.C."/>
            <person name="Pan C."/>
            <person name="Northen T.R."/>
            <person name="Banfield J.F."/>
        </authorList>
    </citation>
    <scope>NUCLEOTIDE SEQUENCE [LARGE SCALE GENOMIC DNA]</scope>
    <source>
        <strain evidence="1">NP_4</strain>
    </source>
</reference>
<sequence length="367" mass="40718">MRFIDAEWRAGHVLSRDEQLLRWQFDCSLVPGWHVAAPTVMLAWLGDTIVGMFGLTGCEMTLGGTAGSAVWLSHWFASPLYRRHNVAYGLLRAVLELGVDVVATNGANPMATKLLRAVQFETVGAVPRWIGVVNVSLAARLLADCNEGLGLDAAERFCERYRAEIPPGGPVASGSTVEVLPWRDELGTAWDHYWKDQVAGTIVGTARDARFVRWRYVHHPRLRYEVRLAMRRNDGSVIGLTVFRVEQVRGRTETVMRVVEFLGNPAAQTALARATLQAARELGVAYVDFYCSSATVARGLEEVGFRLESMTDDEPAFPTRLQPLETGRFCMTALMRLPSAMRGQLNALVRSGHLYLTKSDGDQDRPN</sequence>
<proteinExistence type="predicted"/>
<evidence type="ECO:0008006" key="3">
    <source>
        <dbReference type="Google" id="ProtNLM"/>
    </source>
</evidence>
<dbReference type="Proteomes" id="UP000319353">
    <property type="component" value="Unassembled WGS sequence"/>
</dbReference>
<comment type="caution">
    <text evidence="1">The sequence shown here is derived from an EMBL/GenBank/DDBJ whole genome shotgun (WGS) entry which is preliminary data.</text>
</comment>
<dbReference type="SUPFAM" id="SSF55729">
    <property type="entry name" value="Acyl-CoA N-acyltransferases (Nat)"/>
    <property type="match status" value="1"/>
</dbReference>
<dbReference type="InterPro" id="IPR016181">
    <property type="entry name" value="Acyl_CoA_acyltransferase"/>
</dbReference>
<dbReference type="AlphaFoldDB" id="A0A537LFE8"/>
<dbReference type="Gene3D" id="3.40.630.30">
    <property type="match status" value="1"/>
</dbReference>
<name>A0A537LFE8_9BACT</name>
<gene>
    <name evidence="1" type="ORF">E6H01_00635</name>
</gene>
<protein>
    <recommendedName>
        <fullName evidence="3">GNAT family N-acetyltransferase</fullName>
    </recommendedName>
</protein>
<evidence type="ECO:0000313" key="1">
    <source>
        <dbReference type="EMBL" id="TMJ06741.1"/>
    </source>
</evidence>
<organism evidence="1 2">
    <name type="scientific">Candidatus Segetimicrobium genomatis</name>
    <dbReference type="NCBI Taxonomy" id="2569760"/>
    <lineage>
        <taxon>Bacteria</taxon>
        <taxon>Bacillati</taxon>
        <taxon>Candidatus Sysuimicrobiota</taxon>
        <taxon>Candidatus Sysuimicrobiia</taxon>
        <taxon>Candidatus Sysuimicrobiales</taxon>
        <taxon>Candidatus Segetimicrobiaceae</taxon>
        <taxon>Candidatus Segetimicrobium</taxon>
    </lineage>
</organism>
<dbReference type="EMBL" id="VBAL01000009">
    <property type="protein sequence ID" value="TMJ06741.1"/>
    <property type="molecule type" value="Genomic_DNA"/>
</dbReference>
<accession>A0A537LFE8</accession>